<comment type="caution">
    <text evidence="8">The sequence shown here is derived from an EMBL/GenBank/DDBJ whole genome shotgun (WGS) entry which is preliminary data.</text>
</comment>
<evidence type="ECO:0000256" key="4">
    <source>
        <dbReference type="RuleBase" id="RU003357"/>
    </source>
</evidence>
<dbReference type="GO" id="GO:0030246">
    <property type="term" value="F:carbohydrate binding"/>
    <property type="evidence" value="ECO:0007669"/>
    <property type="project" value="InterPro"/>
</dbReference>
<dbReference type="PANTHER" id="PTHR40980">
    <property type="entry name" value="PLUG DOMAIN-CONTAINING PROTEIN"/>
    <property type="match status" value="1"/>
</dbReference>
<evidence type="ECO:0000256" key="5">
    <source>
        <dbReference type="SAM" id="SignalP"/>
    </source>
</evidence>
<sequence>MTGSTGSIRIAMSASTALVALISAANASAAEQAPVATLAATAMSAADETLDAADRATMGQIHGVVTDASGRFVNGAEVRIDSSNIVARTDTEGRFRLTSVAAGSRTITVSYIGLPDLTQQVNVQAGHSTEVALQMGQTDEGGTIIVSGARPIAESEAAALQMQRSSTSLINVVAADSIGRFPDQNIAAALSRLPGIAVQRDQGQERFVSLRGAQTSWTTISFDGINVISPAGRTTRFDTIPSAIASAVIVRKAVTADMPGETVAGNIDVRTRGAFDYPGFNLAGDVALGYNDLGGGLQYNGAAHISDRFFDDTFGVLLSASRYERDMVTDNYEGGWTLRPDGQVWNNNSQNKLYRLTRSNMAFSGRLDWRPSPNHEFFFNSVHTEFRDDEMRSAYVFDVDDSRNGPGWANSATGNTPYEGTIYGVEIDSTLNSNSSRQRIFTNTLGGNHDLNAWDVKWRLNYTRAQDDSRGPFGSTWRSPTSQLLRPSIVYDLTDRTINNLRLYETIRNADGTYSLGNERPSITGTELDYVTMTRTVSRAQTDAYTAKFDVTRDLTLFGSDTKLQFGVQFDDRTKEANRLTLEARPADLAAAGITAPTMDDFAINEPFKGRIPLRYNFRYFSSDAGAALFDSFIANGGTRVQPGTTETNFYKVNERVLAGYLMGTSFFDWGNIVAGARLENVRNQSDAFVQTTVDGATAFLPASVSSSQTMVFPSMHINWDVTPDMKMRLSFNTGAARPDYTDLRPNLSIDDINETVSGGNPLAKPEKAKGVDLYYEWYMPSRGFFSIGAFYKDVTDVLFDIEYNQFGLTDFDTPELKRSTYIYSTIGNGASGSIKGIEVAFSQPLEGLARSLGLPDWMGGFGFQTNLTLNDSEATTPDGRTVALPGASDVVYNVSGYYERAGFSARVSWQERSSWIDSLGSNAVVGDNYWDRVGRLDVSMRYAINDNVEFYFDANNLLDEPGVRYVGDRARVIEHETFGARYMWGARFNF</sequence>
<dbReference type="Pfam" id="PF07715">
    <property type="entry name" value="Plug"/>
    <property type="match status" value="1"/>
</dbReference>
<feature type="signal peptide" evidence="5">
    <location>
        <begin position="1"/>
        <end position="29"/>
    </location>
</feature>
<dbReference type="RefSeq" id="WP_161391315.1">
    <property type="nucleotide sequence ID" value="NZ_JBHSCP010000001.1"/>
</dbReference>
<evidence type="ECO:0000313" key="9">
    <source>
        <dbReference type="Proteomes" id="UP000469430"/>
    </source>
</evidence>
<dbReference type="EMBL" id="WTYJ01000002">
    <property type="protein sequence ID" value="MXO99610.1"/>
    <property type="molecule type" value="Genomic_DNA"/>
</dbReference>
<keyword evidence="4" id="KW-0798">TonB box</keyword>
<reference evidence="8 9" key="1">
    <citation type="submission" date="2019-12" db="EMBL/GenBank/DDBJ databases">
        <title>Genomic-based taxomic classification of the family Erythrobacteraceae.</title>
        <authorList>
            <person name="Xu L."/>
        </authorList>
    </citation>
    <scope>NUCLEOTIDE SEQUENCE [LARGE SCALE GENOMIC DNA]</scope>
    <source>
        <strain evidence="8 9">S36</strain>
    </source>
</reference>
<evidence type="ECO:0000259" key="7">
    <source>
        <dbReference type="Pfam" id="PF07715"/>
    </source>
</evidence>
<evidence type="ECO:0000256" key="2">
    <source>
        <dbReference type="ARBA" id="ARBA00023136"/>
    </source>
</evidence>
<dbReference type="AlphaFoldDB" id="A0A6I4TWH6"/>
<dbReference type="Pfam" id="PF13620">
    <property type="entry name" value="CarboxypepD_reg"/>
    <property type="match status" value="1"/>
</dbReference>
<dbReference type="Proteomes" id="UP000469430">
    <property type="component" value="Unassembled WGS sequence"/>
</dbReference>
<dbReference type="InterPro" id="IPR010104">
    <property type="entry name" value="TonB_rcpt_bac"/>
</dbReference>
<dbReference type="InterPro" id="IPR013784">
    <property type="entry name" value="Carb-bd-like_fold"/>
</dbReference>
<feature type="domain" description="TonB-dependent receptor-like beta-barrel" evidence="6">
    <location>
        <begin position="507"/>
        <end position="958"/>
    </location>
</feature>
<dbReference type="Gene3D" id="2.170.130.10">
    <property type="entry name" value="TonB-dependent receptor, plug domain"/>
    <property type="match status" value="1"/>
</dbReference>
<dbReference type="PANTHER" id="PTHR40980:SF4">
    <property type="entry name" value="TONB-DEPENDENT RECEPTOR-LIKE BETA-BARREL DOMAIN-CONTAINING PROTEIN"/>
    <property type="match status" value="1"/>
</dbReference>
<name>A0A6I4TWH6_9SPHN</name>
<organism evidence="8 9">
    <name type="scientific">Croceibacterium xixiisoli</name>
    <dbReference type="NCBI Taxonomy" id="1476466"/>
    <lineage>
        <taxon>Bacteria</taxon>
        <taxon>Pseudomonadati</taxon>
        <taxon>Pseudomonadota</taxon>
        <taxon>Alphaproteobacteria</taxon>
        <taxon>Sphingomonadales</taxon>
        <taxon>Erythrobacteraceae</taxon>
        <taxon>Croceibacterium</taxon>
    </lineage>
</organism>
<dbReference type="Pfam" id="PF00593">
    <property type="entry name" value="TonB_dep_Rec_b-barrel"/>
    <property type="match status" value="1"/>
</dbReference>
<dbReference type="Gene3D" id="2.60.40.1120">
    <property type="entry name" value="Carboxypeptidase-like, regulatory domain"/>
    <property type="match status" value="1"/>
</dbReference>
<keyword evidence="9" id="KW-1185">Reference proteome</keyword>
<evidence type="ECO:0000259" key="6">
    <source>
        <dbReference type="Pfam" id="PF00593"/>
    </source>
</evidence>
<dbReference type="NCBIfam" id="TIGR01782">
    <property type="entry name" value="TonB-Xanth-Caul"/>
    <property type="match status" value="1"/>
</dbReference>
<keyword evidence="8" id="KW-0675">Receptor</keyword>
<gene>
    <name evidence="8" type="ORF">GRI97_11485</name>
</gene>
<feature type="domain" description="TonB-dependent receptor plug" evidence="7">
    <location>
        <begin position="164"/>
        <end position="262"/>
    </location>
</feature>
<evidence type="ECO:0000256" key="3">
    <source>
        <dbReference type="ARBA" id="ARBA00023237"/>
    </source>
</evidence>
<comment type="similarity">
    <text evidence="4">Belongs to the TonB-dependent receptor family.</text>
</comment>
<keyword evidence="3" id="KW-0998">Cell outer membrane</keyword>
<dbReference type="InterPro" id="IPR036942">
    <property type="entry name" value="Beta-barrel_TonB_sf"/>
</dbReference>
<dbReference type="InterPro" id="IPR012910">
    <property type="entry name" value="Plug_dom"/>
</dbReference>
<dbReference type="Gene3D" id="2.40.170.20">
    <property type="entry name" value="TonB-dependent receptor, beta-barrel domain"/>
    <property type="match status" value="1"/>
</dbReference>
<feature type="chain" id="PRO_5026288872" evidence="5">
    <location>
        <begin position="30"/>
        <end position="991"/>
    </location>
</feature>
<dbReference type="InterPro" id="IPR037066">
    <property type="entry name" value="Plug_dom_sf"/>
</dbReference>
<keyword evidence="2 4" id="KW-0472">Membrane</keyword>
<dbReference type="SUPFAM" id="SSF49452">
    <property type="entry name" value="Starch-binding domain-like"/>
    <property type="match status" value="1"/>
</dbReference>
<protein>
    <submittedName>
        <fullName evidence="8">TonB-dependent receptor</fullName>
    </submittedName>
</protein>
<dbReference type="OrthoDB" id="5476657at2"/>
<evidence type="ECO:0000256" key="1">
    <source>
        <dbReference type="ARBA" id="ARBA00004442"/>
    </source>
</evidence>
<dbReference type="InterPro" id="IPR000531">
    <property type="entry name" value="Beta-barrel_TonB"/>
</dbReference>
<evidence type="ECO:0000313" key="8">
    <source>
        <dbReference type="EMBL" id="MXO99610.1"/>
    </source>
</evidence>
<accession>A0A6I4TWH6</accession>
<comment type="subcellular location">
    <subcellularLocation>
        <location evidence="1 4">Cell outer membrane</location>
    </subcellularLocation>
</comment>
<dbReference type="GO" id="GO:0009279">
    <property type="term" value="C:cell outer membrane"/>
    <property type="evidence" value="ECO:0007669"/>
    <property type="project" value="UniProtKB-SubCell"/>
</dbReference>
<dbReference type="SUPFAM" id="SSF56935">
    <property type="entry name" value="Porins"/>
    <property type="match status" value="1"/>
</dbReference>
<keyword evidence="5" id="KW-0732">Signal</keyword>
<proteinExistence type="inferred from homology"/>